<dbReference type="PANTHER" id="PTHR43124:SF4">
    <property type="entry name" value="SUGAR EFFLUX TRANSPORTER"/>
    <property type="match status" value="1"/>
</dbReference>
<dbReference type="PANTHER" id="PTHR43124">
    <property type="entry name" value="PURINE EFFLUX PUMP PBUE"/>
    <property type="match status" value="1"/>
</dbReference>
<evidence type="ECO:0000313" key="9">
    <source>
        <dbReference type="Proteomes" id="UP000649768"/>
    </source>
</evidence>
<feature type="transmembrane region" description="Helical" evidence="6">
    <location>
        <begin position="51"/>
        <end position="73"/>
    </location>
</feature>
<dbReference type="Pfam" id="PF07690">
    <property type="entry name" value="MFS_1"/>
    <property type="match status" value="1"/>
</dbReference>
<accession>A0ABR9BJY8</accession>
<dbReference type="InterPro" id="IPR011701">
    <property type="entry name" value="MFS"/>
</dbReference>
<evidence type="ECO:0000256" key="4">
    <source>
        <dbReference type="ARBA" id="ARBA00022989"/>
    </source>
</evidence>
<dbReference type="InterPro" id="IPR036259">
    <property type="entry name" value="MFS_trans_sf"/>
</dbReference>
<feature type="transmembrane region" description="Helical" evidence="6">
    <location>
        <begin position="280"/>
        <end position="298"/>
    </location>
</feature>
<sequence length="399" mass="41563">MSQLMNTSNATGWRNWAAVSMLGVAAFTVVTTELAPIGMLSAIAADLDQNTSVTGLVVTLYAWLGAAAALLSVMTISHLPRRPLLVGLMLLLGISNAVSAASHSFTVLLIARLAGALAHGAFWAMIGTMGAQLVASNRVGRATAIIFGGVSTASVLGVPLINWISHDAGWRLSFGLLGLLSVATALTLAFSLPRVAGTASLSRNQFVSVLRNTDLRRIYLIAACGIVAHFAAFTFIEVLLSSELAIPQNWVVICLLAFGIAGILGNLLCGVFIDKHLKAVLSIGLLLVSLCLLLISTVTVKDGIIALLLLSGWGLGIAILFVGIQAWIIRLAGADALPASAIYAAIFNGAIGAGAMAGAGLLDHWGIRPLYLTAAITTLLSFILVIMIRTKPVRHAVTE</sequence>
<feature type="transmembrane region" description="Helical" evidence="6">
    <location>
        <begin position="21"/>
        <end position="45"/>
    </location>
</feature>
<feature type="transmembrane region" description="Helical" evidence="6">
    <location>
        <begin position="176"/>
        <end position="197"/>
    </location>
</feature>
<evidence type="ECO:0000313" key="8">
    <source>
        <dbReference type="EMBL" id="MBD8511942.1"/>
    </source>
</evidence>
<keyword evidence="4 6" id="KW-1133">Transmembrane helix</keyword>
<feature type="transmembrane region" description="Helical" evidence="6">
    <location>
        <begin position="368"/>
        <end position="388"/>
    </location>
</feature>
<feature type="domain" description="Major facilitator superfamily (MFS) profile" evidence="7">
    <location>
        <begin position="18"/>
        <end position="393"/>
    </location>
</feature>
<gene>
    <name evidence="8" type="ORF">IFO68_04485</name>
</gene>
<dbReference type="InterPro" id="IPR020846">
    <property type="entry name" value="MFS_dom"/>
</dbReference>
<dbReference type="InterPro" id="IPR050189">
    <property type="entry name" value="MFS_Efflux_Transporters"/>
</dbReference>
<keyword evidence="3 6" id="KW-0812">Transmembrane</keyword>
<dbReference type="Gene3D" id="1.20.1250.20">
    <property type="entry name" value="MFS general substrate transporter like domains"/>
    <property type="match status" value="2"/>
</dbReference>
<evidence type="ECO:0000256" key="2">
    <source>
        <dbReference type="ARBA" id="ARBA00022475"/>
    </source>
</evidence>
<feature type="transmembrane region" description="Helical" evidence="6">
    <location>
        <begin position="142"/>
        <end position="164"/>
    </location>
</feature>
<evidence type="ECO:0000256" key="1">
    <source>
        <dbReference type="ARBA" id="ARBA00004651"/>
    </source>
</evidence>
<feature type="transmembrane region" description="Helical" evidence="6">
    <location>
        <begin position="218"/>
        <end position="238"/>
    </location>
</feature>
<feature type="transmembrane region" description="Helical" evidence="6">
    <location>
        <begin position="304"/>
        <end position="329"/>
    </location>
</feature>
<dbReference type="SUPFAM" id="SSF103473">
    <property type="entry name" value="MFS general substrate transporter"/>
    <property type="match status" value="1"/>
</dbReference>
<evidence type="ECO:0000256" key="6">
    <source>
        <dbReference type="SAM" id="Phobius"/>
    </source>
</evidence>
<dbReference type="Proteomes" id="UP000649768">
    <property type="component" value="Unassembled WGS sequence"/>
</dbReference>
<keyword evidence="2" id="KW-1003">Cell membrane</keyword>
<protein>
    <submittedName>
        <fullName evidence="8">MFS transporter</fullName>
    </submittedName>
</protein>
<comment type="subcellular location">
    <subcellularLocation>
        <location evidence="1">Cell membrane</location>
        <topology evidence="1">Multi-pass membrane protein</topology>
    </subcellularLocation>
</comment>
<name>A0ABR9BJY8_9GAMM</name>
<evidence type="ECO:0000256" key="5">
    <source>
        <dbReference type="ARBA" id="ARBA00023136"/>
    </source>
</evidence>
<reference evidence="8 9" key="1">
    <citation type="submission" date="2020-09" db="EMBL/GenBank/DDBJ databases">
        <title>Photobacterium sp. CAU 1568 isolated from sand of Sido Beach.</title>
        <authorList>
            <person name="Kim W."/>
        </authorList>
    </citation>
    <scope>NUCLEOTIDE SEQUENCE [LARGE SCALE GENOMIC DNA]</scope>
    <source>
        <strain evidence="8 9">CAU 1568</strain>
    </source>
</reference>
<feature type="transmembrane region" description="Helical" evidence="6">
    <location>
        <begin position="116"/>
        <end position="135"/>
    </location>
</feature>
<comment type="caution">
    <text evidence="8">The sequence shown here is derived from an EMBL/GenBank/DDBJ whole genome shotgun (WGS) entry which is preliminary data.</text>
</comment>
<evidence type="ECO:0000256" key="3">
    <source>
        <dbReference type="ARBA" id="ARBA00022692"/>
    </source>
</evidence>
<dbReference type="EMBL" id="JACYTP010000002">
    <property type="protein sequence ID" value="MBD8511942.1"/>
    <property type="molecule type" value="Genomic_DNA"/>
</dbReference>
<dbReference type="RefSeq" id="WP_192014772.1">
    <property type="nucleotide sequence ID" value="NZ_JACYTP010000002.1"/>
</dbReference>
<proteinExistence type="predicted"/>
<keyword evidence="5 6" id="KW-0472">Membrane</keyword>
<dbReference type="PROSITE" id="PS50850">
    <property type="entry name" value="MFS"/>
    <property type="match status" value="1"/>
</dbReference>
<feature type="transmembrane region" description="Helical" evidence="6">
    <location>
        <begin position="250"/>
        <end position="273"/>
    </location>
</feature>
<dbReference type="CDD" id="cd17324">
    <property type="entry name" value="MFS_NepI_like"/>
    <property type="match status" value="1"/>
</dbReference>
<evidence type="ECO:0000259" key="7">
    <source>
        <dbReference type="PROSITE" id="PS50850"/>
    </source>
</evidence>
<feature type="transmembrane region" description="Helical" evidence="6">
    <location>
        <begin position="85"/>
        <end position="110"/>
    </location>
</feature>
<organism evidence="8 9">
    <name type="scientific">Photobacterium arenosum</name>
    <dbReference type="NCBI Taxonomy" id="2774143"/>
    <lineage>
        <taxon>Bacteria</taxon>
        <taxon>Pseudomonadati</taxon>
        <taxon>Pseudomonadota</taxon>
        <taxon>Gammaproteobacteria</taxon>
        <taxon>Vibrionales</taxon>
        <taxon>Vibrionaceae</taxon>
        <taxon>Photobacterium</taxon>
    </lineage>
</organism>
<feature type="transmembrane region" description="Helical" evidence="6">
    <location>
        <begin position="341"/>
        <end position="362"/>
    </location>
</feature>
<keyword evidence="9" id="KW-1185">Reference proteome</keyword>